<dbReference type="EMBL" id="VIFY01000354">
    <property type="protein sequence ID" value="TQB67585.1"/>
    <property type="molecule type" value="Genomic_DNA"/>
</dbReference>
<feature type="compositionally biased region" description="Basic and acidic residues" evidence="1">
    <location>
        <begin position="42"/>
        <end position="51"/>
    </location>
</feature>
<feature type="region of interest" description="Disordered" evidence="1">
    <location>
        <begin position="77"/>
        <end position="121"/>
    </location>
</feature>
<organism evidence="2 3">
    <name type="scientific">Monascus purpureus</name>
    <name type="common">Red mold</name>
    <name type="synonym">Monascus anka</name>
    <dbReference type="NCBI Taxonomy" id="5098"/>
    <lineage>
        <taxon>Eukaryota</taxon>
        <taxon>Fungi</taxon>
        <taxon>Dikarya</taxon>
        <taxon>Ascomycota</taxon>
        <taxon>Pezizomycotina</taxon>
        <taxon>Eurotiomycetes</taxon>
        <taxon>Eurotiomycetidae</taxon>
        <taxon>Eurotiales</taxon>
        <taxon>Aspergillaceae</taxon>
        <taxon>Monascus</taxon>
    </lineage>
</organism>
<proteinExistence type="predicted"/>
<dbReference type="OrthoDB" id="4227485at2759"/>
<evidence type="ECO:0000256" key="1">
    <source>
        <dbReference type="SAM" id="MobiDB-lite"/>
    </source>
</evidence>
<feature type="region of interest" description="Disordered" evidence="1">
    <location>
        <begin position="1"/>
        <end position="51"/>
    </location>
</feature>
<accession>A0A507QKL0</accession>
<keyword evidence="3" id="KW-1185">Reference proteome</keyword>
<dbReference type="AlphaFoldDB" id="A0A507QKL0"/>
<sequence length="233" mass="25769">MKKTKKVAKAKAEDLKQMGDRLPSHVEALPRSLRPPSTTHRQLTELSKDSDIAHGRAERVVTQIDFAAWVADHLESHPAENVRPDSLQKPSSVPLGEGKVASHSASAQKPPVVQAERAEPLQRAPVSPTTIVFKARGTDGEWRKIHELDVDPSDPAAVERLAWKDARNRQATFYDKDLRIITPAQCYDAAVADGTNTVFMDFEGDLAMDEETLASISQELRPESSVQAAKRRH</sequence>
<comment type="caution">
    <text evidence="2">The sequence shown here is derived from an EMBL/GenBank/DDBJ whole genome shotgun (WGS) entry which is preliminary data.</text>
</comment>
<reference evidence="2 3" key="1">
    <citation type="submission" date="2019-06" db="EMBL/GenBank/DDBJ databases">
        <title>Wine fermentation using esterase from Monascus purpureus.</title>
        <authorList>
            <person name="Geng C."/>
            <person name="Zhang Y."/>
        </authorList>
    </citation>
    <scope>NUCLEOTIDE SEQUENCE [LARGE SCALE GENOMIC DNA]</scope>
    <source>
        <strain evidence="2">HQ1</strain>
    </source>
</reference>
<name>A0A507QKL0_MONPU</name>
<dbReference type="Proteomes" id="UP000319663">
    <property type="component" value="Unassembled WGS sequence"/>
</dbReference>
<gene>
    <name evidence="2" type="ORF">MPDQ_005183</name>
</gene>
<evidence type="ECO:0000313" key="2">
    <source>
        <dbReference type="EMBL" id="TQB67585.1"/>
    </source>
</evidence>
<evidence type="ECO:0000313" key="3">
    <source>
        <dbReference type="Proteomes" id="UP000319663"/>
    </source>
</evidence>
<feature type="compositionally biased region" description="Basic and acidic residues" evidence="1">
    <location>
        <begin position="10"/>
        <end position="24"/>
    </location>
</feature>
<protein>
    <submittedName>
        <fullName evidence="2">Uncharacterized protein</fullName>
    </submittedName>
</protein>
<dbReference type="STRING" id="5098.A0A507QKL0"/>